<evidence type="ECO:0008006" key="5">
    <source>
        <dbReference type="Google" id="ProtNLM"/>
    </source>
</evidence>
<dbReference type="Proteomes" id="UP001152797">
    <property type="component" value="Unassembled WGS sequence"/>
</dbReference>
<keyword evidence="4" id="KW-1185">Reference proteome</keyword>
<organism evidence="2">
    <name type="scientific">Cladocopium goreaui</name>
    <dbReference type="NCBI Taxonomy" id="2562237"/>
    <lineage>
        <taxon>Eukaryota</taxon>
        <taxon>Sar</taxon>
        <taxon>Alveolata</taxon>
        <taxon>Dinophyceae</taxon>
        <taxon>Suessiales</taxon>
        <taxon>Symbiodiniaceae</taxon>
        <taxon>Cladocopium</taxon>
    </lineage>
</organism>
<dbReference type="EMBL" id="CAMXCT030000446">
    <property type="protein sequence ID" value="CAL4766239.1"/>
    <property type="molecule type" value="Genomic_DNA"/>
</dbReference>
<evidence type="ECO:0000256" key="1">
    <source>
        <dbReference type="SAM" id="MobiDB-lite"/>
    </source>
</evidence>
<accession>A0A9P1BTD4</accession>
<feature type="region of interest" description="Disordered" evidence="1">
    <location>
        <begin position="56"/>
        <end position="79"/>
    </location>
</feature>
<evidence type="ECO:0000313" key="4">
    <source>
        <dbReference type="Proteomes" id="UP001152797"/>
    </source>
</evidence>
<evidence type="ECO:0000313" key="2">
    <source>
        <dbReference type="EMBL" id="CAI3978927.1"/>
    </source>
</evidence>
<dbReference type="EMBL" id="CAMXCT010000446">
    <property type="protein sequence ID" value="CAI3978927.1"/>
    <property type="molecule type" value="Genomic_DNA"/>
</dbReference>
<reference evidence="2" key="1">
    <citation type="submission" date="2022-10" db="EMBL/GenBank/DDBJ databases">
        <authorList>
            <person name="Chen Y."/>
            <person name="Dougan E. K."/>
            <person name="Chan C."/>
            <person name="Rhodes N."/>
            <person name="Thang M."/>
        </authorList>
    </citation>
    <scope>NUCLEOTIDE SEQUENCE</scope>
</reference>
<name>A0A9P1BTD4_9DINO</name>
<evidence type="ECO:0000313" key="3">
    <source>
        <dbReference type="EMBL" id="CAL1132302.1"/>
    </source>
</evidence>
<dbReference type="EMBL" id="CAMXCT020000446">
    <property type="protein sequence ID" value="CAL1132302.1"/>
    <property type="molecule type" value="Genomic_DNA"/>
</dbReference>
<dbReference type="AlphaFoldDB" id="A0A9P1BTD4"/>
<reference evidence="3" key="2">
    <citation type="submission" date="2024-04" db="EMBL/GenBank/DDBJ databases">
        <authorList>
            <person name="Chen Y."/>
            <person name="Shah S."/>
            <person name="Dougan E. K."/>
            <person name="Thang M."/>
            <person name="Chan C."/>
        </authorList>
    </citation>
    <scope>NUCLEOTIDE SEQUENCE [LARGE SCALE GENOMIC DNA]</scope>
</reference>
<dbReference type="SUPFAM" id="SSF56112">
    <property type="entry name" value="Protein kinase-like (PK-like)"/>
    <property type="match status" value="1"/>
</dbReference>
<comment type="caution">
    <text evidence="2">The sequence shown here is derived from an EMBL/GenBank/DDBJ whole genome shotgun (WGS) entry which is preliminary data.</text>
</comment>
<dbReference type="InterPro" id="IPR011009">
    <property type="entry name" value="Kinase-like_dom_sf"/>
</dbReference>
<dbReference type="Gene3D" id="1.10.510.10">
    <property type="entry name" value="Transferase(Phosphotransferase) domain 1"/>
    <property type="match status" value="1"/>
</dbReference>
<gene>
    <name evidence="2" type="ORF">C1SCF055_LOCUS6916</name>
</gene>
<proteinExistence type="predicted"/>
<sequence>MFEFVGEIKDGGRQAFRAEVWALQQLQDCEAVQKGAIPAFLGADPQKRRVMMSNVAKRKGRENWERTHEPGAGGGHPQMEALPPKVTCSLLVSALLALAWQRGQTTSPQGEAKDFQLERLLLAPLMAIRHSNQVFPSLLVLYSASSISAALYAAFTLGLHLDDGGWLGSDAVSSQRAFAVHAAVCIWRADKVEILFQRLQRSVKIVKSSGIGVSLKSSFAEPFSWFWPGFWGSARRFALIAVSYVGYGAFVRSALPAVVLDECLWWLLSKTQDLFTRKVCALPMILDLVLLPFLDYLHMVPAIFKVALLAFMVYPDHEQSPVLLVLCALAWTGHNCHVTKSTLLEDLPEQLSQLWQSRYKAGVKLPDAGLAPVLSSTSTSSILCRALRCWLDVASAVEEANRNGVYHCDVNPWNVLIAEDDASPAAASQGCLVDWACSSASKAPKLHRRGDFQAAELLEGSVGPHTDVYGASVFLNGKRTEVSLVIGWFDHHDLPQVLLL</sequence>
<protein>
    <recommendedName>
        <fullName evidence="5">Protein kinase domain-containing protein</fullName>
    </recommendedName>
</protein>
<dbReference type="OrthoDB" id="416535at2759"/>